<evidence type="ECO:0000256" key="14">
    <source>
        <dbReference type="PIRNR" id="PIRNR006135"/>
    </source>
</evidence>
<reference evidence="17" key="1">
    <citation type="submission" date="2021-03" db="EMBL/GenBank/DDBJ databases">
        <title>Complete Genome of Pseudoalteromonas xiamenensis STKMTI.2, a new potential marine bacterium producing anti-Vibrio compounds.</title>
        <authorList>
            <person name="Handayani D.P."/>
            <person name="Isnansetyo A."/>
            <person name="Istiqomah I."/>
            <person name="Jumina J."/>
        </authorList>
    </citation>
    <scope>NUCLEOTIDE SEQUENCE</scope>
    <source>
        <strain evidence="17">STKMTI.2</strain>
    </source>
</reference>
<keyword evidence="12 14" id="KW-0067">ATP-binding</keyword>
<protein>
    <recommendedName>
        <fullName evidence="14">Bifunctional adenosylcobalamin biosynthesis protein</fullName>
        <ecNumber evidence="14">2.7.1.156</ecNumber>
        <ecNumber evidence="14">2.7.7.62</ecNumber>
    </recommendedName>
</protein>
<evidence type="ECO:0000256" key="12">
    <source>
        <dbReference type="ARBA" id="ARBA00022840"/>
    </source>
</evidence>
<dbReference type="EC" id="2.7.1.156" evidence="14"/>
<organism evidence="17 18">
    <name type="scientific">Pseudoalteromonas xiamenensis</name>
    <dbReference type="NCBI Taxonomy" id="882626"/>
    <lineage>
        <taxon>Bacteria</taxon>
        <taxon>Pseudomonadati</taxon>
        <taxon>Pseudomonadota</taxon>
        <taxon>Gammaproteobacteria</taxon>
        <taxon>Alteromonadales</taxon>
        <taxon>Pseudoalteromonadaceae</taxon>
        <taxon>Pseudoalteromonas</taxon>
    </lineage>
</organism>
<dbReference type="PIRSF" id="PIRSF006135">
    <property type="entry name" value="CobU"/>
    <property type="match status" value="1"/>
</dbReference>
<feature type="active site" description="GMP-histidine intermediate" evidence="15">
    <location>
        <position position="54"/>
    </location>
</feature>
<evidence type="ECO:0000256" key="11">
    <source>
        <dbReference type="ARBA" id="ARBA00022777"/>
    </source>
</evidence>
<comment type="catalytic activity">
    <reaction evidence="3">
        <text>adenosylcob(III)inamide + GTP = adenosylcob(III)inamide phosphate + GDP + H(+)</text>
        <dbReference type="Rhea" id="RHEA:15765"/>
        <dbReference type="ChEBI" id="CHEBI:2480"/>
        <dbReference type="ChEBI" id="CHEBI:15378"/>
        <dbReference type="ChEBI" id="CHEBI:37565"/>
        <dbReference type="ChEBI" id="CHEBI:58189"/>
        <dbReference type="ChEBI" id="CHEBI:58502"/>
        <dbReference type="EC" id="2.7.1.156"/>
    </reaction>
</comment>
<dbReference type="Gene3D" id="3.40.50.300">
    <property type="entry name" value="P-loop containing nucleotide triphosphate hydrolases"/>
    <property type="match status" value="1"/>
</dbReference>
<dbReference type="CDD" id="cd00544">
    <property type="entry name" value="CobU"/>
    <property type="match status" value="1"/>
</dbReference>
<dbReference type="GO" id="GO:0008820">
    <property type="term" value="F:cobinamide phosphate guanylyltransferase activity"/>
    <property type="evidence" value="ECO:0007669"/>
    <property type="project" value="UniProtKB-UniRule"/>
</dbReference>
<dbReference type="NCBIfam" id="NF004469">
    <property type="entry name" value="PRK05800.1"/>
    <property type="match status" value="1"/>
</dbReference>
<evidence type="ECO:0000313" key="18">
    <source>
        <dbReference type="Proteomes" id="UP000664904"/>
    </source>
</evidence>
<comment type="function">
    <text evidence="4 14">Catalyzes ATP-dependent phosphorylation of adenosylcobinamide and addition of GMP to adenosylcobinamide phosphate.</text>
</comment>
<keyword evidence="10 14" id="KW-0547">Nucleotide-binding</keyword>
<keyword evidence="11 14" id="KW-0418">Kinase</keyword>
<dbReference type="EC" id="2.7.7.62" evidence="14"/>
<evidence type="ECO:0000256" key="10">
    <source>
        <dbReference type="ARBA" id="ARBA00022741"/>
    </source>
</evidence>
<evidence type="ECO:0000256" key="1">
    <source>
        <dbReference type="ARBA" id="ARBA00000312"/>
    </source>
</evidence>
<accession>A0A975HKD5</accession>
<feature type="binding site" evidence="16">
    <location>
        <begin position="8"/>
        <end position="15"/>
    </location>
    <ligand>
        <name>GTP</name>
        <dbReference type="ChEBI" id="CHEBI:37565"/>
    </ligand>
</feature>
<dbReference type="Proteomes" id="UP000664904">
    <property type="component" value="Chromosome"/>
</dbReference>
<dbReference type="GO" id="GO:0009236">
    <property type="term" value="P:cobalamin biosynthetic process"/>
    <property type="evidence" value="ECO:0007669"/>
    <property type="project" value="UniProtKB-UniRule"/>
</dbReference>
<dbReference type="PANTHER" id="PTHR34848:SF1">
    <property type="entry name" value="BIFUNCTIONAL ADENOSYLCOBALAMIN BIOSYNTHESIS PROTEIN COBU"/>
    <property type="match status" value="1"/>
</dbReference>
<feature type="binding site" evidence="16">
    <location>
        <begin position="38"/>
        <end position="40"/>
    </location>
    <ligand>
        <name>GTP</name>
        <dbReference type="ChEBI" id="CHEBI:37565"/>
    </ligand>
</feature>
<evidence type="ECO:0000256" key="15">
    <source>
        <dbReference type="PIRSR" id="PIRSR006135-1"/>
    </source>
</evidence>
<keyword evidence="8 14" id="KW-0169">Cobalamin biosynthesis</keyword>
<gene>
    <name evidence="17" type="primary">cobU</name>
    <name evidence="17" type="ORF">J5O05_13350</name>
</gene>
<proteinExistence type="inferred from homology"/>
<keyword evidence="13 14" id="KW-0342">GTP-binding</keyword>
<evidence type="ECO:0000256" key="8">
    <source>
        <dbReference type="ARBA" id="ARBA00022573"/>
    </source>
</evidence>
<feature type="binding site" evidence="16">
    <location>
        <position position="87"/>
    </location>
    <ligand>
        <name>GTP</name>
        <dbReference type="ChEBI" id="CHEBI:37565"/>
    </ligand>
</feature>
<dbReference type="GO" id="GO:0005524">
    <property type="term" value="F:ATP binding"/>
    <property type="evidence" value="ECO:0007669"/>
    <property type="project" value="UniProtKB-UniRule"/>
</dbReference>
<evidence type="ECO:0000256" key="9">
    <source>
        <dbReference type="ARBA" id="ARBA00022679"/>
    </source>
</evidence>
<dbReference type="GO" id="GO:0043752">
    <property type="term" value="F:adenosylcobinamide kinase activity"/>
    <property type="evidence" value="ECO:0007669"/>
    <property type="project" value="UniProtKB-EC"/>
</dbReference>
<evidence type="ECO:0000256" key="7">
    <source>
        <dbReference type="ARBA" id="ARBA00007490"/>
    </source>
</evidence>
<keyword evidence="17" id="KW-0548">Nucleotidyltransferase</keyword>
<dbReference type="EMBL" id="CP072133">
    <property type="protein sequence ID" value="QTH70869.1"/>
    <property type="molecule type" value="Genomic_DNA"/>
</dbReference>
<sequence>MSIEFLLGGARSGKSRLAEQRALQLLEENQERRLTYIATATANDEEMQARINQHQAQRDGRWEVVEEPFELTQTLSRFTEYDVVLVDCLTLWLTNWLCEKGLEAYLVERSKLLAILAQSRAHILLVSNEVGHGIVPMGALSRQFVDESGRLHQLLAQLASRVDFIIAGLPLTMKSSKE</sequence>
<evidence type="ECO:0000256" key="2">
    <source>
        <dbReference type="ARBA" id="ARBA00000711"/>
    </source>
</evidence>
<evidence type="ECO:0000256" key="13">
    <source>
        <dbReference type="ARBA" id="ARBA00023134"/>
    </source>
</evidence>
<evidence type="ECO:0000256" key="5">
    <source>
        <dbReference type="ARBA" id="ARBA00004692"/>
    </source>
</evidence>
<dbReference type="InterPro" id="IPR027417">
    <property type="entry name" value="P-loop_NTPase"/>
</dbReference>
<dbReference type="Pfam" id="PF02283">
    <property type="entry name" value="CobU"/>
    <property type="match status" value="1"/>
</dbReference>
<comment type="catalytic activity">
    <reaction evidence="1 14">
        <text>adenosylcob(III)inamide + ATP = adenosylcob(III)inamide phosphate + ADP + H(+)</text>
        <dbReference type="Rhea" id="RHEA:15769"/>
        <dbReference type="ChEBI" id="CHEBI:2480"/>
        <dbReference type="ChEBI" id="CHEBI:15378"/>
        <dbReference type="ChEBI" id="CHEBI:30616"/>
        <dbReference type="ChEBI" id="CHEBI:58502"/>
        <dbReference type="ChEBI" id="CHEBI:456216"/>
        <dbReference type="EC" id="2.7.1.156"/>
    </reaction>
</comment>
<dbReference type="AlphaFoldDB" id="A0A975HKD5"/>
<evidence type="ECO:0000256" key="3">
    <source>
        <dbReference type="ARBA" id="ARBA00001522"/>
    </source>
</evidence>
<keyword evidence="18" id="KW-1185">Reference proteome</keyword>
<dbReference type="SUPFAM" id="SSF52540">
    <property type="entry name" value="P-loop containing nucleoside triphosphate hydrolases"/>
    <property type="match status" value="1"/>
</dbReference>
<comment type="pathway">
    <text evidence="5 14">Cofactor biosynthesis; adenosylcobalamin biosynthesis; adenosylcobalamin from cob(II)yrinate a,c-diamide: step 6/7.</text>
</comment>
<dbReference type="PANTHER" id="PTHR34848">
    <property type="match status" value="1"/>
</dbReference>
<keyword evidence="9 14" id="KW-0808">Transferase</keyword>
<comment type="catalytic activity">
    <reaction evidence="2 14">
        <text>adenosylcob(III)inamide phosphate + GTP + H(+) = adenosylcob(III)inamide-GDP + diphosphate</text>
        <dbReference type="Rhea" id="RHEA:22712"/>
        <dbReference type="ChEBI" id="CHEBI:15378"/>
        <dbReference type="ChEBI" id="CHEBI:33019"/>
        <dbReference type="ChEBI" id="CHEBI:37565"/>
        <dbReference type="ChEBI" id="CHEBI:58502"/>
        <dbReference type="ChEBI" id="CHEBI:60487"/>
        <dbReference type="EC" id="2.7.7.62"/>
    </reaction>
</comment>
<evidence type="ECO:0000256" key="4">
    <source>
        <dbReference type="ARBA" id="ARBA00003889"/>
    </source>
</evidence>
<dbReference type="KEGG" id="pxi:J5O05_13350"/>
<dbReference type="InterPro" id="IPR003203">
    <property type="entry name" value="CobU/CobP"/>
</dbReference>
<dbReference type="RefSeq" id="WP_208842460.1">
    <property type="nucleotide sequence ID" value="NZ_CP072133.1"/>
</dbReference>
<dbReference type="GO" id="GO:0005525">
    <property type="term" value="F:GTP binding"/>
    <property type="evidence" value="ECO:0007669"/>
    <property type="project" value="UniProtKB-UniRule"/>
</dbReference>
<evidence type="ECO:0000313" key="17">
    <source>
        <dbReference type="EMBL" id="QTH70869.1"/>
    </source>
</evidence>
<evidence type="ECO:0000256" key="6">
    <source>
        <dbReference type="ARBA" id="ARBA00005159"/>
    </source>
</evidence>
<comment type="similarity">
    <text evidence="7 14">Belongs to the CobU/CobP family.</text>
</comment>
<comment type="pathway">
    <text evidence="6 14">Cofactor biosynthesis; adenosylcobalamin biosynthesis; adenosylcobalamin from cob(II)yrinate a,c-diamide: step 5/7.</text>
</comment>
<feature type="binding site" evidence="16">
    <location>
        <position position="66"/>
    </location>
    <ligand>
        <name>GTP</name>
        <dbReference type="ChEBI" id="CHEBI:37565"/>
    </ligand>
</feature>
<evidence type="ECO:0000256" key="16">
    <source>
        <dbReference type="PIRSR" id="PIRSR006135-2"/>
    </source>
</evidence>
<name>A0A975HKD5_9GAMM</name>